<dbReference type="AlphaFoldDB" id="A5YS81"/>
<dbReference type="SUPFAM" id="SSF46785">
    <property type="entry name" value="Winged helix' DNA-binding domain"/>
    <property type="match status" value="1"/>
</dbReference>
<protein>
    <submittedName>
        <fullName evidence="2">Transcription regulator</fullName>
    </submittedName>
</protein>
<name>A5YS81_9EURY</name>
<dbReference type="EMBL" id="EF583985">
    <property type="protein sequence ID" value="ABQ75838.1"/>
    <property type="molecule type" value="Genomic_DNA"/>
</dbReference>
<feature type="region of interest" description="Disordered" evidence="1">
    <location>
        <begin position="148"/>
        <end position="175"/>
    </location>
</feature>
<reference evidence="2" key="1">
    <citation type="journal article" date="2007" name="ISME J.">
        <title>Genomic plasticity in prokaryotes: the case of the square haloarchaeon.</title>
        <authorList>
            <person name="Cuadros-Orellana S."/>
            <person name="Martin-Cuadrado A.B."/>
            <person name="Legault B."/>
            <person name="D'Auria G."/>
            <person name="Zhaxybayeva O."/>
            <person name="Papke R.T."/>
            <person name="Rodriguez-Valera F."/>
        </authorList>
    </citation>
    <scope>NUCLEOTIDE SEQUENCE</scope>
</reference>
<dbReference type="InterPro" id="IPR036388">
    <property type="entry name" value="WH-like_DNA-bd_sf"/>
</dbReference>
<dbReference type="Pfam" id="PF13412">
    <property type="entry name" value="HTH_24"/>
    <property type="match status" value="1"/>
</dbReference>
<sequence length="175" mass="19358">MASDDNPTEPAEKQEDTDDMTGPRARLERETSRAVAEFDEGIVDLLAWLLDTETRARIYVNLRQTPRMTSEEIAEATGLYPSTVREALAELAEDGTVDRTKRVSEGAGNNPYEYTAIAPSELVREVISDVQSELNTIFNLDNQLQTSTRECEEDGGPVTILLDSSDSPQSDDSDQ</sequence>
<accession>A5YS81</accession>
<evidence type="ECO:0000256" key="1">
    <source>
        <dbReference type="SAM" id="MobiDB-lite"/>
    </source>
</evidence>
<evidence type="ECO:0000313" key="2">
    <source>
        <dbReference type="EMBL" id="ABQ75838.1"/>
    </source>
</evidence>
<proteinExistence type="predicted"/>
<organism evidence="2">
    <name type="scientific">uncultured haloarchaeon</name>
    <dbReference type="NCBI Taxonomy" id="160804"/>
    <lineage>
        <taxon>Archaea</taxon>
        <taxon>Methanobacteriati</taxon>
        <taxon>Methanobacteriota</taxon>
        <taxon>Stenosarchaea group</taxon>
        <taxon>Halobacteria</taxon>
        <taxon>Halobacteriales</taxon>
        <taxon>Halobacteriaceae</taxon>
        <taxon>environmental samples</taxon>
    </lineage>
</organism>
<dbReference type="Gene3D" id="1.10.10.10">
    <property type="entry name" value="Winged helix-like DNA-binding domain superfamily/Winged helix DNA-binding domain"/>
    <property type="match status" value="1"/>
</dbReference>
<dbReference type="InterPro" id="IPR036390">
    <property type="entry name" value="WH_DNA-bd_sf"/>
</dbReference>
<dbReference type="InterPro" id="IPR011991">
    <property type="entry name" value="ArsR-like_HTH"/>
</dbReference>
<dbReference type="CDD" id="cd00090">
    <property type="entry name" value="HTH_ARSR"/>
    <property type="match status" value="1"/>
</dbReference>
<feature type="region of interest" description="Disordered" evidence="1">
    <location>
        <begin position="1"/>
        <end position="32"/>
    </location>
</feature>